<organism evidence="1 2">
    <name type="scientific">Prochlorothrix hollandica PCC 9006 = CALU 1027</name>
    <dbReference type="NCBI Taxonomy" id="317619"/>
    <lineage>
        <taxon>Bacteria</taxon>
        <taxon>Bacillati</taxon>
        <taxon>Cyanobacteriota</taxon>
        <taxon>Cyanophyceae</taxon>
        <taxon>Prochlorotrichales</taxon>
        <taxon>Prochlorotrichaceae</taxon>
        <taxon>Prochlorothrix</taxon>
    </lineage>
</organism>
<sequence length="99" mass="11515">MLIRQRRYSKEELSQRGRELYETQVRQQVEVGNLGKIVAIYIETGDFEVGETVIAATDRLYARHPNAQPWGVRIGQRAVYHFGDEQPGQPRGDRPYQNR</sequence>
<dbReference type="OrthoDB" id="573173at2"/>
<accession>A0A0M2PWD9</accession>
<dbReference type="eggNOG" id="ENOG5032U5X">
    <property type="taxonomic scope" value="Bacteria"/>
</dbReference>
<dbReference type="AlphaFoldDB" id="A0A0M2PWD9"/>
<comment type="caution">
    <text evidence="1">The sequence shown here is derived from an EMBL/GenBank/DDBJ whole genome shotgun (WGS) entry which is preliminary data.</text>
</comment>
<dbReference type="RefSeq" id="WP_017712421.1">
    <property type="nucleotide sequence ID" value="NZ_KB235937.1"/>
</dbReference>
<evidence type="ECO:0000313" key="2">
    <source>
        <dbReference type="Proteomes" id="UP000034681"/>
    </source>
</evidence>
<gene>
    <name evidence="1" type="ORF">PROH_14255</name>
</gene>
<evidence type="ECO:0000313" key="1">
    <source>
        <dbReference type="EMBL" id="KKI98978.1"/>
    </source>
</evidence>
<dbReference type="STRING" id="317619.GCA_000332315_01969"/>
<proteinExistence type="predicted"/>
<protein>
    <submittedName>
        <fullName evidence="1">Uncharacterized protein</fullName>
    </submittedName>
</protein>
<name>A0A0M2PWD9_PROHO</name>
<dbReference type="EMBL" id="AJTX02000006">
    <property type="protein sequence ID" value="KKI98978.1"/>
    <property type="molecule type" value="Genomic_DNA"/>
</dbReference>
<reference evidence="1" key="1">
    <citation type="submission" date="2012-04" db="EMBL/GenBank/DDBJ databases">
        <authorList>
            <person name="Borisov I.G."/>
            <person name="Ivanikova N.V."/>
            <person name="Pinevich A.V."/>
        </authorList>
    </citation>
    <scope>NUCLEOTIDE SEQUENCE</scope>
    <source>
        <strain evidence="1">CALU 1027</strain>
    </source>
</reference>
<keyword evidence="2" id="KW-1185">Reference proteome</keyword>
<dbReference type="Proteomes" id="UP000034681">
    <property type="component" value="Unassembled WGS sequence"/>
</dbReference>